<feature type="non-terminal residue" evidence="2">
    <location>
        <position position="243"/>
    </location>
</feature>
<organism evidence="2 3">
    <name type="scientific">Lophium mytilinum</name>
    <dbReference type="NCBI Taxonomy" id="390894"/>
    <lineage>
        <taxon>Eukaryota</taxon>
        <taxon>Fungi</taxon>
        <taxon>Dikarya</taxon>
        <taxon>Ascomycota</taxon>
        <taxon>Pezizomycotina</taxon>
        <taxon>Dothideomycetes</taxon>
        <taxon>Pleosporomycetidae</taxon>
        <taxon>Mytilinidiales</taxon>
        <taxon>Mytilinidiaceae</taxon>
        <taxon>Lophium</taxon>
    </lineage>
</organism>
<gene>
    <name evidence="2" type="ORF">BU16DRAFT_523796</name>
</gene>
<evidence type="ECO:0000313" key="3">
    <source>
        <dbReference type="Proteomes" id="UP000799750"/>
    </source>
</evidence>
<feature type="compositionally biased region" description="Basic and acidic residues" evidence="1">
    <location>
        <begin position="32"/>
        <end position="44"/>
    </location>
</feature>
<dbReference type="Proteomes" id="UP000799750">
    <property type="component" value="Unassembled WGS sequence"/>
</dbReference>
<dbReference type="InterPro" id="IPR009003">
    <property type="entry name" value="Peptidase_S1_PA"/>
</dbReference>
<dbReference type="EMBL" id="MU004184">
    <property type="protein sequence ID" value="KAF2499292.1"/>
    <property type="molecule type" value="Genomic_DNA"/>
</dbReference>
<feature type="compositionally biased region" description="Low complexity" evidence="1">
    <location>
        <begin position="45"/>
        <end position="60"/>
    </location>
</feature>
<proteinExistence type="predicted"/>
<evidence type="ECO:0000313" key="2">
    <source>
        <dbReference type="EMBL" id="KAF2499292.1"/>
    </source>
</evidence>
<name>A0A6A6R4K3_9PEZI</name>
<feature type="region of interest" description="Disordered" evidence="1">
    <location>
        <begin position="1"/>
        <end position="62"/>
    </location>
</feature>
<sequence>MDSKAPPRRQKHTSTSSTLAPEPTQRRTRSSSRKEQDEQSKSKEPSPSQPASSTISILPSIPTPIPPPPITLLSTLTTTTTGLSTRALALLRQKRALLLSKSTQHRLASAIAATLVFAQEAGGTAVCVHPSGLLLTCAHCVAEHPSELSLSARHWLLFSSGQVVEARCVAYDHQRDLALLKIVAASAPLDTGSAFPCVALAPAEPKAGAKLLCIGHPGSEDLEADVGGVPTGYDVLHVSYGAF</sequence>
<dbReference type="AlphaFoldDB" id="A0A6A6R4K3"/>
<feature type="compositionally biased region" description="Basic residues" evidence="1">
    <location>
        <begin position="1"/>
        <end position="12"/>
    </location>
</feature>
<evidence type="ECO:0008006" key="4">
    <source>
        <dbReference type="Google" id="ProtNLM"/>
    </source>
</evidence>
<accession>A0A6A6R4K3</accession>
<dbReference type="OrthoDB" id="4217619at2759"/>
<dbReference type="SUPFAM" id="SSF50494">
    <property type="entry name" value="Trypsin-like serine proteases"/>
    <property type="match status" value="1"/>
</dbReference>
<keyword evidence="3" id="KW-1185">Reference proteome</keyword>
<evidence type="ECO:0000256" key="1">
    <source>
        <dbReference type="SAM" id="MobiDB-lite"/>
    </source>
</evidence>
<dbReference type="Pfam" id="PF13365">
    <property type="entry name" value="Trypsin_2"/>
    <property type="match status" value="1"/>
</dbReference>
<reference evidence="2" key="1">
    <citation type="journal article" date="2020" name="Stud. Mycol.">
        <title>101 Dothideomycetes genomes: a test case for predicting lifestyles and emergence of pathogens.</title>
        <authorList>
            <person name="Haridas S."/>
            <person name="Albert R."/>
            <person name="Binder M."/>
            <person name="Bloem J."/>
            <person name="Labutti K."/>
            <person name="Salamov A."/>
            <person name="Andreopoulos B."/>
            <person name="Baker S."/>
            <person name="Barry K."/>
            <person name="Bills G."/>
            <person name="Bluhm B."/>
            <person name="Cannon C."/>
            <person name="Castanera R."/>
            <person name="Culley D."/>
            <person name="Daum C."/>
            <person name="Ezra D."/>
            <person name="Gonzalez J."/>
            <person name="Henrissat B."/>
            <person name="Kuo A."/>
            <person name="Liang C."/>
            <person name="Lipzen A."/>
            <person name="Lutzoni F."/>
            <person name="Magnuson J."/>
            <person name="Mondo S."/>
            <person name="Nolan M."/>
            <person name="Ohm R."/>
            <person name="Pangilinan J."/>
            <person name="Park H.-J."/>
            <person name="Ramirez L."/>
            <person name="Alfaro M."/>
            <person name="Sun H."/>
            <person name="Tritt A."/>
            <person name="Yoshinaga Y."/>
            <person name="Zwiers L.-H."/>
            <person name="Turgeon B."/>
            <person name="Goodwin S."/>
            <person name="Spatafora J."/>
            <person name="Crous P."/>
            <person name="Grigoriev I."/>
        </authorList>
    </citation>
    <scope>NUCLEOTIDE SEQUENCE</scope>
    <source>
        <strain evidence="2">CBS 269.34</strain>
    </source>
</reference>
<dbReference type="Gene3D" id="2.40.10.120">
    <property type="match status" value="1"/>
</dbReference>
<protein>
    <recommendedName>
        <fullName evidence="4">Trypsin-like serine protease</fullName>
    </recommendedName>
</protein>